<dbReference type="SUPFAM" id="SSF46785">
    <property type="entry name" value="Winged helix' DNA-binding domain"/>
    <property type="match status" value="1"/>
</dbReference>
<dbReference type="InterPro" id="IPR027417">
    <property type="entry name" value="P-loop_NTPase"/>
</dbReference>
<organism evidence="2 3">
    <name type="scientific">Variovorax paradoxus</name>
    <dbReference type="NCBI Taxonomy" id="34073"/>
    <lineage>
        <taxon>Bacteria</taxon>
        <taxon>Pseudomonadati</taxon>
        <taxon>Pseudomonadota</taxon>
        <taxon>Betaproteobacteria</taxon>
        <taxon>Burkholderiales</taxon>
        <taxon>Comamonadaceae</taxon>
        <taxon>Variovorax</taxon>
    </lineage>
</organism>
<dbReference type="SUPFAM" id="SSF52540">
    <property type="entry name" value="P-loop containing nucleoside triphosphate hydrolases"/>
    <property type="match status" value="1"/>
</dbReference>
<evidence type="ECO:0000313" key="2">
    <source>
        <dbReference type="EMBL" id="OAK60103.1"/>
    </source>
</evidence>
<gene>
    <name evidence="2" type="ORF">A3K87_24990</name>
</gene>
<dbReference type="SMART" id="SM00418">
    <property type="entry name" value="HTH_ARSR"/>
    <property type="match status" value="1"/>
</dbReference>
<dbReference type="InterPro" id="IPR001845">
    <property type="entry name" value="HTH_ArsR_DNA-bd_dom"/>
</dbReference>
<name>A0AA91I938_VARPD</name>
<dbReference type="Proteomes" id="UP000077852">
    <property type="component" value="Unassembled WGS sequence"/>
</dbReference>
<dbReference type="InterPro" id="IPR036388">
    <property type="entry name" value="WH-like_DNA-bd_sf"/>
</dbReference>
<dbReference type="Gene3D" id="3.40.50.300">
    <property type="entry name" value="P-loop containing nucleotide triphosphate hydrolases"/>
    <property type="match status" value="1"/>
</dbReference>
<sequence length="629" mass="71160">MAQKALYLSHFTPSMMQPETLQQLLVQRQPLIDACYDDVVHSVTTRAKHHYLFVGPRGIGKTHLISLLHHRLSTSEEIRKEGLIAWMREEEWGVTSFFELVLRILRTLDQKSPDLGIASQTAPLYELTLKQAEAQGTSLLLEVLGNKTLIVLLENLDDLFDQLGDGGQRQFRAFIQNHPQLVLVATTPALFAGVSLQKSPFYGFFDIQSLKEFSLDDVVNLLKKIAVERGDKTLADFIDAPEGRARIRAVHHLAEGNPRIYVIFAQFLSREALDELVQAVMHTLDELTPYYQARMKELSGQQRKIVEHLLSYRGAAPVKEIAKACFITPQTCSGQLKQLREKRYVRSIEQGRESYYELTEPLMRLCMEVKQQRGKPIGLFVEILRIWYTEAELHAWLNTPGTSGYIEEQYVQRAIEIIRNSDGIEPILNAQLRELSLCVATGKNEKLEEVLEEIATISPSNQASKSMRAVMLLGMLKSAPNVEKILKRELDDLATSLYWAIEEDGQHLSKTNAFPIYLGLLLASFNLAQLDEVRGDLALSKITQKLAQFPSHAAVALIRCIVASADFNSAKKSMRKILGEIENPSTSKFLSSMERVISAAILWRKSGDEKHLLRLPREERALARNLHPD</sequence>
<proteinExistence type="predicted"/>
<dbReference type="EMBL" id="LVHG01000064">
    <property type="protein sequence ID" value="OAK60103.1"/>
    <property type="molecule type" value="Genomic_DNA"/>
</dbReference>
<comment type="caution">
    <text evidence="2">The sequence shown here is derived from an EMBL/GenBank/DDBJ whole genome shotgun (WGS) entry which is preliminary data.</text>
</comment>
<dbReference type="PROSITE" id="PS50987">
    <property type="entry name" value="HTH_ARSR_2"/>
    <property type="match status" value="1"/>
</dbReference>
<protein>
    <recommendedName>
        <fullName evidence="1">HTH arsR-type domain-containing protein</fullName>
    </recommendedName>
</protein>
<dbReference type="InterPro" id="IPR011991">
    <property type="entry name" value="ArsR-like_HTH"/>
</dbReference>
<feature type="domain" description="HTH arsR-type" evidence="1">
    <location>
        <begin position="283"/>
        <end position="378"/>
    </location>
</feature>
<reference evidence="2 3" key="1">
    <citation type="submission" date="2016-03" db="EMBL/GenBank/DDBJ databases">
        <title>Genome sequence of Variovorax paradoxus KB5.</title>
        <authorList>
            <person name="Jeong H."/>
            <person name="Hong C.E."/>
            <person name="Jo S.H."/>
            <person name="Park J.M."/>
        </authorList>
    </citation>
    <scope>NUCLEOTIDE SEQUENCE [LARGE SCALE GENOMIC DNA]</scope>
    <source>
        <strain evidence="2 3">KB5</strain>
    </source>
</reference>
<evidence type="ECO:0000313" key="3">
    <source>
        <dbReference type="Proteomes" id="UP000077852"/>
    </source>
</evidence>
<evidence type="ECO:0000259" key="1">
    <source>
        <dbReference type="PROSITE" id="PS50987"/>
    </source>
</evidence>
<accession>A0AA91I938</accession>
<dbReference type="Gene3D" id="1.10.10.10">
    <property type="entry name" value="Winged helix-like DNA-binding domain superfamily/Winged helix DNA-binding domain"/>
    <property type="match status" value="1"/>
</dbReference>
<dbReference type="AlphaFoldDB" id="A0AA91I938"/>
<dbReference type="CDD" id="cd00090">
    <property type="entry name" value="HTH_ARSR"/>
    <property type="match status" value="1"/>
</dbReference>
<dbReference type="GO" id="GO:0003700">
    <property type="term" value="F:DNA-binding transcription factor activity"/>
    <property type="evidence" value="ECO:0007669"/>
    <property type="project" value="InterPro"/>
</dbReference>
<dbReference type="InterPro" id="IPR036390">
    <property type="entry name" value="WH_DNA-bd_sf"/>
</dbReference>